<evidence type="ECO:0000313" key="3">
    <source>
        <dbReference type="Proteomes" id="UP000314294"/>
    </source>
</evidence>
<protein>
    <submittedName>
        <fullName evidence="2">Uncharacterized protein</fullName>
    </submittedName>
</protein>
<dbReference type="AlphaFoldDB" id="A0A4Z2I6Q8"/>
<name>A0A4Z2I6Q8_9TELE</name>
<comment type="caution">
    <text evidence="2">The sequence shown here is derived from an EMBL/GenBank/DDBJ whole genome shotgun (WGS) entry which is preliminary data.</text>
</comment>
<keyword evidence="3" id="KW-1185">Reference proteome</keyword>
<reference evidence="2 3" key="1">
    <citation type="submission" date="2019-03" db="EMBL/GenBank/DDBJ databases">
        <title>First draft genome of Liparis tanakae, snailfish: a comprehensive survey of snailfish specific genes.</title>
        <authorList>
            <person name="Kim W."/>
            <person name="Song I."/>
            <person name="Jeong J.-H."/>
            <person name="Kim D."/>
            <person name="Kim S."/>
            <person name="Ryu S."/>
            <person name="Song J.Y."/>
            <person name="Lee S.K."/>
        </authorList>
    </citation>
    <scope>NUCLEOTIDE SEQUENCE [LARGE SCALE GENOMIC DNA]</scope>
    <source>
        <tissue evidence="2">Muscle</tissue>
    </source>
</reference>
<accession>A0A4Z2I6Q8</accession>
<dbReference type="EMBL" id="SRLO01000124">
    <property type="protein sequence ID" value="TNN73500.1"/>
    <property type="molecule type" value="Genomic_DNA"/>
</dbReference>
<feature type="compositionally biased region" description="Basic and acidic residues" evidence="1">
    <location>
        <begin position="1"/>
        <end position="10"/>
    </location>
</feature>
<feature type="region of interest" description="Disordered" evidence="1">
    <location>
        <begin position="1"/>
        <end position="52"/>
    </location>
</feature>
<gene>
    <name evidence="2" type="ORF">EYF80_016290</name>
</gene>
<evidence type="ECO:0000313" key="2">
    <source>
        <dbReference type="EMBL" id="TNN73500.1"/>
    </source>
</evidence>
<sequence>MPRSLRRDRQVSIASPAPWRPLTIPPPPRQPALRAGTRSGTAAGRPAEGTHDNEELELGHNVHPDSGISGAGEQQHRLRLLRLAGSGPAEPCANRMIGFHLFRPNGLPPRKCPERKDDAATPEAVRRLDGSPRTTDRWRAVLAAFLSVAEGEAGGDSVTDFLVRVNLDCNAHRGPRQITAAQIPSSNGDADAHDRVPGKSSAITVFAQIQEAADNPDRL</sequence>
<feature type="region of interest" description="Disordered" evidence="1">
    <location>
        <begin position="112"/>
        <end position="131"/>
    </location>
</feature>
<evidence type="ECO:0000256" key="1">
    <source>
        <dbReference type="SAM" id="MobiDB-lite"/>
    </source>
</evidence>
<organism evidence="2 3">
    <name type="scientific">Liparis tanakae</name>
    <name type="common">Tanaka's snailfish</name>
    <dbReference type="NCBI Taxonomy" id="230148"/>
    <lineage>
        <taxon>Eukaryota</taxon>
        <taxon>Metazoa</taxon>
        <taxon>Chordata</taxon>
        <taxon>Craniata</taxon>
        <taxon>Vertebrata</taxon>
        <taxon>Euteleostomi</taxon>
        <taxon>Actinopterygii</taxon>
        <taxon>Neopterygii</taxon>
        <taxon>Teleostei</taxon>
        <taxon>Neoteleostei</taxon>
        <taxon>Acanthomorphata</taxon>
        <taxon>Eupercaria</taxon>
        <taxon>Perciformes</taxon>
        <taxon>Cottioidei</taxon>
        <taxon>Cottales</taxon>
        <taxon>Liparidae</taxon>
        <taxon>Liparis</taxon>
    </lineage>
</organism>
<dbReference type="Proteomes" id="UP000314294">
    <property type="component" value="Unassembled WGS sequence"/>
</dbReference>
<proteinExistence type="predicted"/>